<evidence type="ECO:0000313" key="6">
    <source>
        <dbReference type="Proteomes" id="UP000305222"/>
    </source>
</evidence>
<gene>
    <name evidence="5" type="ORF">FC699_33165</name>
</gene>
<evidence type="ECO:0000256" key="1">
    <source>
        <dbReference type="ARBA" id="ARBA00006739"/>
    </source>
</evidence>
<feature type="domain" description="Glycosyltransferase 2-like" evidence="4">
    <location>
        <begin position="13"/>
        <end position="94"/>
    </location>
</feature>
<keyword evidence="3 5" id="KW-0808">Transferase</keyword>
<dbReference type="PANTHER" id="PTHR43630">
    <property type="entry name" value="POLY-BETA-1,6-N-ACETYL-D-GLUCOSAMINE SYNTHASE"/>
    <property type="match status" value="1"/>
</dbReference>
<dbReference type="GO" id="GO:0016757">
    <property type="term" value="F:glycosyltransferase activity"/>
    <property type="evidence" value="ECO:0007669"/>
    <property type="project" value="UniProtKB-KW"/>
</dbReference>
<dbReference type="Pfam" id="PF13632">
    <property type="entry name" value="Glyco_trans_2_3"/>
    <property type="match status" value="1"/>
</dbReference>
<accession>A0A4U3A457</accession>
<dbReference type="InterPro" id="IPR029044">
    <property type="entry name" value="Nucleotide-diphossugar_trans"/>
</dbReference>
<organism evidence="5 6">
    <name type="scientific">Bacillus wiedmannii</name>
    <dbReference type="NCBI Taxonomy" id="1890302"/>
    <lineage>
        <taxon>Bacteria</taxon>
        <taxon>Bacillati</taxon>
        <taxon>Bacillota</taxon>
        <taxon>Bacilli</taxon>
        <taxon>Bacillales</taxon>
        <taxon>Bacillaceae</taxon>
        <taxon>Bacillus</taxon>
        <taxon>Bacillus cereus group</taxon>
    </lineage>
</organism>
<dbReference type="AlphaFoldDB" id="A0A4U3A457"/>
<dbReference type="PANTHER" id="PTHR43630:SF1">
    <property type="entry name" value="POLY-BETA-1,6-N-ACETYL-D-GLUCOSAMINE SYNTHASE"/>
    <property type="match status" value="1"/>
</dbReference>
<evidence type="ECO:0000259" key="4">
    <source>
        <dbReference type="Pfam" id="PF13632"/>
    </source>
</evidence>
<dbReference type="EMBL" id="SZON01003050">
    <property type="protein sequence ID" value="TKI82245.1"/>
    <property type="molecule type" value="Genomic_DNA"/>
</dbReference>
<evidence type="ECO:0000256" key="2">
    <source>
        <dbReference type="ARBA" id="ARBA00022676"/>
    </source>
</evidence>
<keyword evidence="2" id="KW-0328">Glycosyltransferase</keyword>
<evidence type="ECO:0000313" key="5">
    <source>
        <dbReference type="EMBL" id="TKI82245.1"/>
    </source>
</evidence>
<dbReference type="InterPro" id="IPR001173">
    <property type="entry name" value="Glyco_trans_2-like"/>
</dbReference>
<dbReference type="Proteomes" id="UP000305222">
    <property type="component" value="Unassembled WGS sequence"/>
</dbReference>
<dbReference type="SUPFAM" id="SSF53448">
    <property type="entry name" value="Nucleotide-diphospho-sugar transferases"/>
    <property type="match status" value="1"/>
</dbReference>
<reference evidence="5 6" key="1">
    <citation type="journal article" date="2019" name="Environ. Microbiol.">
        <title>An active ?-lactamase is a part of an orchestrated cell wall stress resistance network of Bacillus subtilis and related rhizosphere species.</title>
        <authorList>
            <person name="Bucher T."/>
            <person name="Keren-Paz A."/>
            <person name="Hausser J."/>
            <person name="Olender T."/>
            <person name="Cytryn E."/>
            <person name="Kolodkin-Gal I."/>
        </authorList>
    </citation>
    <scope>NUCLEOTIDE SEQUENCE [LARGE SCALE GENOMIC DNA]</scope>
    <source>
        <strain evidence="5 6">I5</strain>
    </source>
</reference>
<feature type="non-terminal residue" evidence="5">
    <location>
        <position position="1"/>
    </location>
</feature>
<protein>
    <submittedName>
        <fullName evidence="5">Glycosyltransferase family 2 protein</fullName>
    </submittedName>
</protein>
<sequence>NLERRAFDELNCITVVPGAIGAWRKKNVVESGYLSEDTLAEDTDLTITFLRQGYRIVYEESAYAYTESPEDVKSLIKQRYRWSYGTLQCLWKHRKALFHSQHKP</sequence>
<comment type="similarity">
    <text evidence="1">Belongs to the glycosyltransferase 2 family.</text>
</comment>
<dbReference type="Gene3D" id="3.90.550.10">
    <property type="entry name" value="Spore Coat Polysaccharide Biosynthesis Protein SpsA, Chain A"/>
    <property type="match status" value="1"/>
</dbReference>
<evidence type="ECO:0000256" key="3">
    <source>
        <dbReference type="ARBA" id="ARBA00022679"/>
    </source>
</evidence>
<comment type="caution">
    <text evidence="5">The sequence shown here is derived from an EMBL/GenBank/DDBJ whole genome shotgun (WGS) entry which is preliminary data.</text>
</comment>
<name>A0A4U3A457_9BACI</name>
<proteinExistence type="inferred from homology"/>
<feature type="non-terminal residue" evidence="5">
    <location>
        <position position="104"/>
    </location>
</feature>